<sequence>MEISSVQISNQNKCCKERYWNLFSLLPEVIIIITQQSQEWHIQRKYRVTGSRIYELYTYSKGDWESKAVKYFHNKSFSNKYTKHGIKYESNAREAFVKQTLFHVVECGMVVSQANPWLGYSPDGIIFEGKRPVALLEIKCLYEGNTAVYTFFQLQLEQPTQLAKLLAKTKYLEKCGSKYRLKEKHKYYGQIQLGMALLNVERCYFVLYASFDKSIEICEVDINYNFAKKMLTVVKKNYFDCMFHTICKS</sequence>
<dbReference type="Gene3D" id="3.90.320.10">
    <property type="match status" value="1"/>
</dbReference>
<dbReference type="GO" id="GO:0006281">
    <property type="term" value="P:DNA repair"/>
    <property type="evidence" value="ECO:0007669"/>
    <property type="project" value="UniProtKB-ARBA"/>
</dbReference>
<dbReference type="PANTHER" id="PTHR46609">
    <property type="entry name" value="EXONUCLEASE, PHAGE-TYPE/RECB, C-TERMINAL DOMAIN-CONTAINING PROTEIN"/>
    <property type="match status" value="1"/>
</dbReference>
<evidence type="ECO:0000313" key="2">
    <source>
        <dbReference type="EMBL" id="KAJ8912685.1"/>
    </source>
</evidence>
<dbReference type="EMBL" id="JANEYG010000115">
    <property type="protein sequence ID" value="KAJ8912685.1"/>
    <property type="molecule type" value="Genomic_DNA"/>
</dbReference>
<keyword evidence="3" id="KW-1185">Reference proteome</keyword>
<dbReference type="Proteomes" id="UP001159042">
    <property type="component" value="Unassembled WGS sequence"/>
</dbReference>
<evidence type="ECO:0000313" key="3">
    <source>
        <dbReference type="Proteomes" id="UP001159042"/>
    </source>
</evidence>
<dbReference type="SUPFAM" id="SSF52980">
    <property type="entry name" value="Restriction endonuclease-like"/>
    <property type="match status" value="1"/>
</dbReference>
<evidence type="ECO:0000259" key="1">
    <source>
        <dbReference type="Pfam" id="PF09588"/>
    </source>
</evidence>
<dbReference type="PANTHER" id="PTHR46609:SF8">
    <property type="entry name" value="YQAJ VIRAL RECOMBINASE DOMAIN-CONTAINING PROTEIN"/>
    <property type="match status" value="1"/>
</dbReference>
<organism evidence="2 3">
    <name type="scientific">Exocentrus adspersus</name>
    <dbReference type="NCBI Taxonomy" id="1586481"/>
    <lineage>
        <taxon>Eukaryota</taxon>
        <taxon>Metazoa</taxon>
        <taxon>Ecdysozoa</taxon>
        <taxon>Arthropoda</taxon>
        <taxon>Hexapoda</taxon>
        <taxon>Insecta</taxon>
        <taxon>Pterygota</taxon>
        <taxon>Neoptera</taxon>
        <taxon>Endopterygota</taxon>
        <taxon>Coleoptera</taxon>
        <taxon>Polyphaga</taxon>
        <taxon>Cucujiformia</taxon>
        <taxon>Chrysomeloidea</taxon>
        <taxon>Cerambycidae</taxon>
        <taxon>Lamiinae</taxon>
        <taxon>Acanthocinini</taxon>
        <taxon>Exocentrus</taxon>
    </lineage>
</organism>
<dbReference type="InterPro" id="IPR011604">
    <property type="entry name" value="PDDEXK-like_dom_sf"/>
</dbReference>
<protein>
    <recommendedName>
        <fullName evidence="1">YqaJ viral recombinase domain-containing protein</fullName>
    </recommendedName>
</protein>
<dbReference type="InterPro" id="IPR011335">
    <property type="entry name" value="Restrct_endonuc-II-like"/>
</dbReference>
<reference evidence="2 3" key="1">
    <citation type="journal article" date="2023" name="Insect Mol. Biol.">
        <title>Genome sequencing provides insights into the evolution of gene families encoding plant cell wall-degrading enzymes in longhorned beetles.</title>
        <authorList>
            <person name="Shin N.R."/>
            <person name="Okamura Y."/>
            <person name="Kirsch R."/>
            <person name="Pauchet Y."/>
        </authorList>
    </citation>
    <scope>NUCLEOTIDE SEQUENCE [LARGE SCALE GENOMIC DNA]</scope>
    <source>
        <strain evidence="2">EAD_L_NR</strain>
    </source>
</reference>
<accession>A0AAV8VES9</accession>
<dbReference type="CDD" id="cd22343">
    <property type="entry name" value="PDDEXK_lambda_exonuclease-like"/>
    <property type="match status" value="1"/>
</dbReference>
<dbReference type="Pfam" id="PF09588">
    <property type="entry name" value="YqaJ"/>
    <property type="match status" value="1"/>
</dbReference>
<dbReference type="InterPro" id="IPR051703">
    <property type="entry name" value="NF-kappa-B_Signaling_Reg"/>
</dbReference>
<comment type="caution">
    <text evidence="2">The sequence shown here is derived from an EMBL/GenBank/DDBJ whole genome shotgun (WGS) entry which is preliminary data.</text>
</comment>
<gene>
    <name evidence="2" type="ORF">NQ315_011045</name>
</gene>
<name>A0AAV8VES9_9CUCU</name>
<dbReference type="AlphaFoldDB" id="A0AAV8VES9"/>
<dbReference type="InterPro" id="IPR019080">
    <property type="entry name" value="YqaJ_viral_recombinase"/>
</dbReference>
<feature type="domain" description="YqaJ viral recombinase" evidence="1">
    <location>
        <begin position="39"/>
        <end position="196"/>
    </location>
</feature>
<proteinExistence type="predicted"/>